<comment type="caution">
    <text evidence="1">The sequence shown here is derived from an EMBL/GenBank/DDBJ whole genome shotgun (WGS) entry which is preliminary data.</text>
</comment>
<name>A0A5A7RIA9_STRAF</name>
<accession>A0A5A7RIA9</accession>
<proteinExistence type="predicted"/>
<dbReference type="Proteomes" id="UP000325081">
    <property type="component" value="Unassembled WGS sequence"/>
</dbReference>
<sequence length="158" mass="18089">MVIRHHAVHLSHIPGVLTSIEQPEMPKLSLLHSLSVLEFRGCPSTRRETPERNMSLYKGSSKQLFPVASNSWYRSNVRLTKAKASEIHKHHILGYLFHKGPHFLLQESKLRLASDTGESHLVVKCYCRHREGQEQDKSTSDINRNRGSIIFQNGLERA</sequence>
<keyword evidence="1" id="KW-0804">Transcription</keyword>
<evidence type="ECO:0000313" key="1">
    <source>
        <dbReference type="EMBL" id="GER56922.1"/>
    </source>
</evidence>
<reference evidence="2" key="1">
    <citation type="journal article" date="2019" name="Curr. Biol.">
        <title>Genome Sequence of Striga asiatica Provides Insight into the Evolution of Plant Parasitism.</title>
        <authorList>
            <person name="Yoshida S."/>
            <person name="Kim S."/>
            <person name="Wafula E.K."/>
            <person name="Tanskanen J."/>
            <person name="Kim Y.M."/>
            <person name="Honaas L."/>
            <person name="Yang Z."/>
            <person name="Spallek T."/>
            <person name="Conn C.E."/>
            <person name="Ichihashi Y."/>
            <person name="Cheong K."/>
            <person name="Cui S."/>
            <person name="Der J.P."/>
            <person name="Gundlach H."/>
            <person name="Jiao Y."/>
            <person name="Hori C."/>
            <person name="Ishida J.K."/>
            <person name="Kasahara H."/>
            <person name="Kiba T."/>
            <person name="Kim M.S."/>
            <person name="Koo N."/>
            <person name="Laohavisit A."/>
            <person name="Lee Y.H."/>
            <person name="Lumba S."/>
            <person name="McCourt P."/>
            <person name="Mortimer J.C."/>
            <person name="Mutuku J.M."/>
            <person name="Nomura T."/>
            <person name="Sasaki-Sekimoto Y."/>
            <person name="Seto Y."/>
            <person name="Wang Y."/>
            <person name="Wakatake T."/>
            <person name="Sakakibara H."/>
            <person name="Demura T."/>
            <person name="Yamaguchi S."/>
            <person name="Yoneyama K."/>
            <person name="Manabe R.I."/>
            <person name="Nelson D.C."/>
            <person name="Schulman A.H."/>
            <person name="Timko M.P."/>
            <person name="dePamphilis C.W."/>
            <person name="Choi D."/>
            <person name="Shirasu K."/>
        </authorList>
    </citation>
    <scope>NUCLEOTIDE SEQUENCE [LARGE SCALE GENOMIC DNA]</scope>
    <source>
        <strain evidence="2">cv. UVA1</strain>
    </source>
</reference>
<evidence type="ECO:0000313" key="2">
    <source>
        <dbReference type="Proteomes" id="UP000325081"/>
    </source>
</evidence>
<organism evidence="1 2">
    <name type="scientific">Striga asiatica</name>
    <name type="common">Asiatic witchweed</name>
    <name type="synonym">Buchnera asiatica</name>
    <dbReference type="NCBI Taxonomy" id="4170"/>
    <lineage>
        <taxon>Eukaryota</taxon>
        <taxon>Viridiplantae</taxon>
        <taxon>Streptophyta</taxon>
        <taxon>Embryophyta</taxon>
        <taxon>Tracheophyta</taxon>
        <taxon>Spermatophyta</taxon>
        <taxon>Magnoliopsida</taxon>
        <taxon>eudicotyledons</taxon>
        <taxon>Gunneridae</taxon>
        <taxon>Pentapetalae</taxon>
        <taxon>asterids</taxon>
        <taxon>lamiids</taxon>
        <taxon>Lamiales</taxon>
        <taxon>Orobanchaceae</taxon>
        <taxon>Buchnereae</taxon>
        <taxon>Striga</taxon>
    </lineage>
</organism>
<dbReference type="AlphaFoldDB" id="A0A5A7RIA9"/>
<gene>
    <name evidence="1" type="ORF">STAS_34684</name>
</gene>
<keyword evidence="2" id="KW-1185">Reference proteome</keyword>
<dbReference type="EMBL" id="BKCP01012848">
    <property type="protein sequence ID" value="GER56922.1"/>
    <property type="molecule type" value="Genomic_DNA"/>
</dbReference>
<protein>
    <submittedName>
        <fullName evidence="1">DNA-directed RNA polymerase subunit beta</fullName>
    </submittedName>
</protein>
<dbReference type="GO" id="GO:0000428">
    <property type="term" value="C:DNA-directed RNA polymerase complex"/>
    <property type="evidence" value="ECO:0007669"/>
    <property type="project" value="UniProtKB-KW"/>
</dbReference>
<keyword evidence="1" id="KW-0240">DNA-directed RNA polymerase</keyword>